<dbReference type="InterPro" id="IPR029021">
    <property type="entry name" value="Prot-tyrosine_phosphatase-like"/>
</dbReference>
<reference evidence="2" key="1">
    <citation type="submission" date="2025-08" db="UniProtKB">
        <authorList>
            <consortium name="RefSeq"/>
        </authorList>
    </citation>
    <scope>IDENTIFICATION</scope>
    <source>
        <tissue evidence="2">Muscle</tissue>
    </source>
</reference>
<dbReference type="AlphaFoldDB" id="A0A2Y9S4G1"/>
<evidence type="ECO:0000313" key="2">
    <source>
        <dbReference type="RefSeq" id="XP_023973418.1"/>
    </source>
</evidence>
<accession>A0A2Y9S4G1</accession>
<sequence>MSQWHHACGRWGQGRGFSGRSSVKRTGGKHIPERVLKRTLLQKNAFPPWIFFIKLREQNEELGLIIDLSYTRHYYKPEDLPETIPYLKMCTIGHQVPDDDTIFKFQCVVNGFLKENKIMLGLTS</sequence>
<dbReference type="RefSeq" id="XP_023973418.1">
    <property type="nucleotide sequence ID" value="XM_024117650.3"/>
</dbReference>
<dbReference type="SUPFAM" id="SSF52799">
    <property type="entry name" value="(Phosphotyrosine protein) phosphatases II"/>
    <property type="match status" value="1"/>
</dbReference>
<dbReference type="Gene3D" id="3.90.190.10">
    <property type="entry name" value="Protein tyrosine phosphatase superfamily"/>
    <property type="match status" value="1"/>
</dbReference>
<dbReference type="PANTHER" id="PTHR10367">
    <property type="entry name" value="MRNA-CAPPING ENZYME"/>
    <property type="match status" value="1"/>
</dbReference>
<dbReference type="PANTHER" id="PTHR10367:SF18">
    <property type="entry name" value="RNA_RNP COMPLEX-1-INTERACTING PHOSPHATASE"/>
    <property type="match status" value="1"/>
</dbReference>
<dbReference type="KEGG" id="pcad:102977048"/>
<dbReference type="GO" id="GO:0004651">
    <property type="term" value="F:polynucleotide 5'-phosphatase activity"/>
    <property type="evidence" value="ECO:0007669"/>
    <property type="project" value="TreeGrafter"/>
</dbReference>
<evidence type="ECO:0000313" key="1">
    <source>
        <dbReference type="Proteomes" id="UP000248484"/>
    </source>
</evidence>
<proteinExistence type="predicted"/>
<name>A0A2Y9S4G1_PHYMC</name>
<protein>
    <submittedName>
        <fullName evidence="2">RNA/RNP complex-1-interacting phosphatase-like isoform X2</fullName>
    </submittedName>
</protein>
<dbReference type="Proteomes" id="UP000248484">
    <property type="component" value="Chromosome 12"/>
</dbReference>
<dbReference type="GeneID" id="102977048"/>
<organism evidence="1 2">
    <name type="scientific">Physeter macrocephalus</name>
    <name type="common">Sperm whale</name>
    <name type="synonym">Physeter catodon</name>
    <dbReference type="NCBI Taxonomy" id="9755"/>
    <lineage>
        <taxon>Eukaryota</taxon>
        <taxon>Metazoa</taxon>
        <taxon>Chordata</taxon>
        <taxon>Craniata</taxon>
        <taxon>Vertebrata</taxon>
        <taxon>Euteleostomi</taxon>
        <taxon>Mammalia</taxon>
        <taxon>Eutheria</taxon>
        <taxon>Laurasiatheria</taxon>
        <taxon>Artiodactyla</taxon>
        <taxon>Whippomorpha</taxon>
        <taxon>Cetacea</taxon>
        <taxon>Odontoceti</taxon>
        <taxon>Physeteridae</taxon>
        <taxon>Physeter</taxon>
    </lineage>
</organism>
<dbReference type="InterPro" id="IPR051029">
    <property type="entry name" value="mRNA_Capping_Enz/RNA_Phosphat"/>
</dbReference>
<keyword evidence="1" id="KW-1185">Reference proteome</keyword>
<gene>
    <name evidence="2" type="primary">LOC102977048</name>
</gene>